<sequence length="111" mass="12444">MLPATRSRFLQVRIGDVTDGADYWHKKLTEEAEQYGCRMKHTNDPGFGYACDYEQGIYAAGASVNVLRGDRIIRVTAYQWPDAAPSERLALAEQVARNADKNLTAYDDARS</sequence>
<name>A0ABV3T1S1_9ACTN</name>
<dbReference type="RefSeq" id="WP_367994585.1">
    <property type="nucleotide sequence ID" value="NZ_JBFPJR010000023.1"/>
</dbReference>
<gene>
    <name evidence="1" type="ORF">AB3X52_13365</name>
</gene>
<dbReference type="EMBL" id="JBFPJR010000023">
    <property type="protein sequence ID" value="MEX0428614.1"/>
    <property type="molecule type" value="Genomic_DNA"/>
</dbReference>
<evidence type="ECO:0000313" key="1">
    <source>
        <dbReference type="EMBL" id="MEX0428614.1"/>
    </source>
</evidence>
<dbReference type="Proteomes" id="UP001556631">
    <property type="component" value="Unassembled WGS sequence"/>
</dbReference>
<proteinExistence type="predicted"/>
<evidence type="ECO:0000313" key="2">
    <source>
        <dbReference type="Proteomes" id="UP001556631"/>
    </source>
</evidence>
<reference evidence="1 2" key="1">
    <citation type="submission" date="2024-07" db="EMBL/GenBank/DDBJ databases">
        <authorList>
            <person name="Lee S."/>
            <person name="Kang M."/>
        </authorList>
    </citation>
    <scope>NUCLEOTIDE SEQUENCE [LARGE SCALE GENOMIC DNA]</scope>
    <source>
        <strain evidence="1 2">DS6</strain>
    </source>
</reference>
<organism evidence="1 2">
    <name type="scientific">Nocardioides eburneus</name>
    <dbReference type="NCBI Taxonomy" id="3231482"/>
    <lineage>
        <taxon>Bacteria</taxon>
        <taxon>Bacillati</taxon>
        <taxon>Actinomycetota</taxon>
        <taxon>Actinomycetes</taxon>
        <taxon>Propionibacteriales</taxon>
        <taxon>Nocardioidaceae</taxon>
        <taxon>Nocardioides</taxon>
    </lineage>
</organism>
<accession>A0ABV3T1S1</accession>
<protein>
    <submittedName>
        <fullName evidence="1">Uncharacterized protein</fullName>
    </submittedName>
</protein>
<comment type="caution">
    <text evidence="1">The sequence shown here is derived from an EMBL/GenBank/DDBJ whole genome shotgun (WGS) entry which is preliminary data.</text>
</comment>
<keyword evidence="2" id="KW-1185">Reference proteome</keyword>